<dbReference type="InterPro" id="IPR011051">
    <property type="entry name" value="RmlC_Cupin_sf"/>
</dbReference>
<keyword evidence="3" id="KW-1185">Reference proteome</keyword>
<organism evidence="2 3">
    <name type="scientific">Anatilimnocola aggregata</name>
    <dbReference type="NCBI Taxonomy" id="2528021"/>
    <lineage>
        <taxon>Bacteria</taxon>
        <taxon>Pseudomonadati</taxon>
        <taxon>Planctomycetota</taxon>
        <taxon>Planctomycetia</taxon>
        <taxon>Pirellulales</taxon>
        <taxon>Pirellulaceae</taxon>
        <taxon>Anatilimnocola</taxon>
    </lineage>
</organism>
<dbReference type="InterPro" id="IPR052535">
    <property type="entry name" value="Bacilysin_H2HPP_isomerase"/>
</dbReference>
<protein>
    <submittedName>
        <fullName evidence="2">Bacilysin biosynthesis protein BacB</fullName>
    </submittedName>
</protein>
<dbReference type="OrthoDB" id="9811153at2"/>
<dbReference type="Pfam" id="PF07883">
    <property type="entry name" value="Cupin_2"/>
    <property type="match status" value="1"/>
</dbReference>
<sequence>MSKYFVTKSECSRHQIFPGVYINTCAGEKTMISIVELEPRSEVLPHQHPHEQMGMLISGELTFTIGDEKRTIQAGEMWRIPGGVVHGCVAGDSPAVAIDVFNPIREDYR</sequence>
<dbReference type="RefSeq" id="WP_145089827.1">
    <property type="nucleotide sequence ID" value="NZ_CP036274.1"/>
</dbReference>
<dbReference type="EMBL" id="CP036274">
    <property type="protein sequence ID" value="QDU28101.1"/>
    <property type="molecule type" value="Genomic_DNA"/>
</dbReference>
<dbReference type="KEGG" id="aagg:ETAA8_31940"/>
<dbReference type="AlphaFoldDB" id="A0A517YCZ1"/>
<evidence type="ECO:0000259" key="1">
    <source>
        <dbReference type="Pfam" id="PF07883"/>
    </source>
</evidence>
<accession>A0A517YCZ1</accession>
<dbReference type="PANTHER" id="PTHR40112">
    <property type="entry name" value="H2HPP ISOMERASE"/>
    <property type="match status" value="1"/>
</dbReference>
<proteinExistence type="predicted"/>
<dbReference type="PANTHER" id="PTHR40112:SF1">
    <property type="entry name" value="H2HPP ISOMERASE"/>
    <property type="match status" value="1"/>
</dbReference>
<feature type="domain" description="Cupin type-2" evidence="1">
    <location>
        <begin position="34"/>
        <end position="101"/>
    </location>
</feature>
<name>A0A517YCZ1_9BACT</name>
<gene>
    <name evidence="2" type="primary">bacB</name>
    <name evidence="2" type="ORF">ETAA8_31940</name>
</gene>
<dbReference type="Gene3D" id="2.60.120.10">
    <property type="entry name" value="Jelly Rolls"/>
    <property type="match status" value="1"/>
</dbReference>
<dbReference type="InterPro" id="IPR013096">
    <property type="entry name" value="Cupin_2"/>
</dbReference>
<dbReference type="InterPro" id="IPR014710">
    <property type="entry name" value="RmlC-like_jellyroll"/>
</dbReference>
<dbReference type="Proteomes" id="UP000315017">
    <property type="component" value="Chromosome"/>
</dbReference>
<dbReference type="SUPFAM" id="SSF51182">
    <property type="entry name" value="RmlC-like cupins"/>
    <property type="match status" value="1"/>
</dbReference>
<evidence type="ECO:0000313" key="2">
    <source>
        <dbReference type="EMBL" id="QDU28101.1"/>
    </source>
</evidence>
<evidence type="ECO:0000313" key="3">
    <source>
        <dbReference type="Proteomes" id="UP000315017"/>
    </source>
</evidence>
<dbReference type="CDD" id="cd02238">
    <property type="entry name" value="cupin_KdgF"/>
    <property type="match status" value="1"/>
</dbReference>
<reference evidence="2 3" key="1">
    <citation type="submission" date="2019-02" db="EMBL/GenBank/DDBJ databases">
        <title>Deep-cultivation of Planctomycetes and their phenomic and genomic characterization uncovers novel biology.</title>
        <authorList>
            <person name="Wiegand S."/>
            <person name="Jogler M."/>
            <person name="Boedeker C."/>
            <person name="Pinto D."/>
            <person name="Vollmers J."/>
            <person name="Rivas-Marin E."/>
            <person name="Kohn T."/>
            <person name="Peeters S.H."/>
            <person name="Heuer A."/>
            <person name="Rast P."/>
            <person name="Oberbeckmann S."/>
            <person name="Bunk B."/>
            <person name="Jeske O."/>
            <person name="Meyerdierks A."/>
            <person name="Storesund J.E."/>
            <person name="Kallscheuer N."/>
            <person name="Luecker S."/>
            <person name="Lage O.M."/>
            <person name="Pohl T."/>
            <person name="Merkel B.J."/>
            <person name="Hornburger P."/>
            <person name="Mueller R.-W."/>
            <person name="Bruemmer F."/>
            <person name="Labrenz M."/>
            <person name="Spormann A.M."/>
            <person name="Op den Camp H."/>
            <person name="Overmann J."/>
            <person name="Amann R."/>
            <person name="Jetten M.S.M."/>
            <person name="Mascher T."/>
            <person name="Medema M.H."/>
            <person name="Devos D.P."/>
            <person name="Kaster A.-K."/>
            <person name="Ovreas L."/>
            <person name="Rohde M."/>
            <person name="Galperin M.Y."/>
            <person name="Jogler C."/>
        </authorList>
    </citation>
    <scope>NUCLEOTIDE SEQUENCE [LARGE SCALE GENOMIC DNA]</scope>
    <source>
        <strain evidence="2 3">ETA_A8</strain>
    </source>
</reference>